<dbReference type="InterPro" id="IPR050923">
    <property type="entry name" value="Cell_Proc_Reg/RNA_Proc"/>
</dbReference>
<dbReference type="InterPro" id="IPR008984">
    <property type="entry name" value="SMAD_FHA_dom_sf"/>
</dbReference>
<dbReference type="PANTHER" id="PTHR23308">
    <property type="entry name" value="NUCLEAR INHIBITOR OF PROTEIN PHOSPHATASE-1"/>
    <property type="match status" value="1"/>
</dbReference>
<gene>
    <name evidence="2" type="ordered locus">tll0168</name>
</gene>
<dbReference type="EMBL" id="BA000039">
    <property type="protein sequence ID" value="BAC07721.1"/>
    <property type="molecule type" value="Genomic_DNA"/>
</dbReference>
<feature type="domain" description="FHA" evidence="1">
    <location>
        <begin position="31"/>
        <end position="84"/>
    </location>
</feature>
<evidence type="ECO:0000259" key="1">
    <source>
        <dbReference type="PROSITE" id="PS50006"/>
    </source>
</evidence>
<protein>
    <submittedName>
        <fullName evidence="2">Tll0168 protein</fullName>
    </submittedName>
</protein>
<dbReference type="eggNOG" id="COG1716">
    <property type="taxonomic scope" value="Bacteria"/>
</dbReference>
<dbReference type="DNASU" id="1010289"/>
<dbReference type="PROSITE" id="PS50006">
    <property type="entry name" value="FHA_DOMAIN"/>
    <property type="match status" value="1"/>
</dbReference>
<dbReference type="SUPFAM" id="SSF49879">
    <property type="entry name" value="SMAD/FHA domain"/>
    <property type="match status" value="1"/>
</dbReference>
<evidence type="ECO:0000313" key="3">
    <source>
        <dbReference type="Proteomes" id="UP000000440"/>
    </source>
</evidence>
<dbReference type="EnsemblBacteria" id="BAC07721">
    <property type="protein sequence ID" value="BAC07721"/>
    <property type="gene ID" value="BAC07721"/>
</dbReference>
<dbReference type="STRING" id="197221.gene:10746748"/>
<name>Q8DMF0_THEVB</name>
<dbReference type="Gene3D" id="2.60.200.20">
    <property type="match status" value="1"/>
</dbReference>
<dbReference type="CDD" id="cd00060">
    <property type="entry name" value="FHA"/>
    <property type="match status" value="1"/>
</dbReference>
<dbReference type="Pfam" id="PF00498">
    <property type="entry name" value="FHA"/>
    <property type="match status" value="1"/>
</dbReference>
<dbReference type="AlphaFoldDB" id="Q8DMF0"/>
<sequence>MPTPTYPKASLIIRERGLPKREVLLSPDRQWTIGRQLDCSIRLTDAYVSRLHAVINAFLFRGQPLYFIRDAHSRNGTFLNGFPLQHSTLLHHEDVIGVGTTLLVFYYPDMFREISLDECPELTKGSTDSLPWRS</sequence>
<dbReference type="SMART" id="SM00240">
    <property type="entry name" value="FHA"/>
    <property type="match status" value="1"/>
</dbReference>
<dbReference type="KEGG" id="tel:tll0168"/>
<dbReference type="Proteomes" id="UP000000440">
    <property type="component" value="Chromosome"/>
</dbReference>
<reference evidence="2 3" key="1">
    <citation type="journal article" date="2002" name="DNA Res.">
        <title>Complete genome structure of the thermophilic cyanobacterium Thermosynechococcus elongatus BP-1.</title>
        <authorList>
            <person name="Nakamura Y."/>
            <person name="Kaneko T."/>
            <person name="Sato S."/>
            <person name="Ikeuchi M."/>
            <person name="Katoh H."/>
            <person name="Sasamoto S."/>
            <person name="Watanabe A."/>
            <person name="Iriguchi M."/>
            <person name="Kawashima K."/>
            <person name="Kimura T."/>
            <person name="Kishida Y."/>
            <person name="Kiyokawa C."/>
            <person name="Kohara M."/>
            <person name="Matsumoto M."/>
            <person name="Matsuno A."/>
            <person name="Nakazaki N."/>
            <person name="Shimpo S."/>
            <person name="Sugimoto M."/>
            <person name="Takeuchi C."/>
            <person name="Yamada M."/>
            <person name="Tabata S."/>
        </authorList>
    </citation>
    <scope>NUCLEOTIDE SEQUENCE [LARGE SCALE GENOMIC DNA]</scope>
    <source>
        <strain evidence="3">IAM M-273 / NIES-2133 / BP-1</strain>
    </source>
</reference>
<dbReference type="RefSeq" id="WP_011056023.1">
    <property type="nucleotide sequence ID" value="NC_004113.1"/>
</dbReference>
<evidence type="ECO:0000313" key="2">
    <source>
        <dbReference type="EMBL" id="BAC07721.1"/>
    </source>
</evidence>
<dbReference type="InterPro" id="IPR000253">
    <property type="entry name" value="FHA_dom"/>
</dbReference>
<accession>Q8DMF0</accession>
<organism evidence="2 3">
    <name type="scientific">Thermosynechococcus vestitus (strain NIES-2133 / IAM M-273 / BP-1)</name>
    <dbReference type="NCBI Taxonomy" id="197221"/>
    <lineage>
        <taxon>Bacteria</taxon>
        <taxon>Bacillati</taxon>
        <taxon>Cyanobacteriota</taxon>
        <taxon>Cyanophyceae</taxon>
        <taxon>Acaryochloridales</taxon>
        <taxon>Thermosynechococcaceae</taxon>
        <taxon>Thermosynechococcus</taxon>
    </lineage>
</organism>
<keyword evidence="3" id="KW-1185">Reference proteome</keyword>
<proteinExistence type="predicted"/>